<reference evidence="20 21" key="1">
    <citation type="submission" date="2024-03" db="EMBL/GenBank/DDBJ databases">
        <title>Adaptation during the transition from Ophiocordyceps entomopathogen to insect associate is accompanied by gene loss and intensified selection.</title>
        <authorList>
            <person name="Ward C.M."/>
            <person name="Onetto C.A."/>
            <person name="Borneman A.R."/>
        </authorList>
    </citation>
    <scope>NUCLEOTIDE SEQUENCE [LARGE SCALE GENOMIC DNA]</scope>
    <source>
        <strain evidence="20">AWRI1</strain>
        <tissue evidence="20">Single Adult Female</tissue>
    </source>
</reference>
<evidence type="ECO:0000313" key="20">
    <source>
        <dbReference type="EMBL" id="KAK7574167.1"/>
    </source>
</evidence>
<keyword evidence="9" id="KW-0418">Kinase</keyword>
<gene>
    <name evidence="20" type="ORF">V9T40_011358</name>
</gene>
<dbReference type="SMART" id="SM00408">
    <property type="entry name" value="IGc2"/>
    <property type="match status" value="2"/>
</dbReference>
<dbReference type="GO" id="GO:0004714">
    <property type="term" value="F:transmembrane receptor protein tyrosine kinase activity"/>
    <property type="evidence" value="ECO:0007669"/>
    <property type="project" value="UniProtKB-EC"/>
</dbReference>
<protein>
    <recommendedName>
        <fullName evidence="2">receptor protein-tyrosine kinase</fullName>
        <ecNumber evidence="2">2.7.10.1</ecNumber>
    </recommendedName>
</protein>
<evidence type="ECO:0000256" key="2">
    <source>
        <dbReference type="ARBA" id="ARBA00011902"/>
    </source>
</evidence>
<dbReference type="InterPro" id="IPR003598">
    <property type="entry name" value="Ig_sub2"/>
</dbReference>
<evidence type="ECO:0000256" key="6">
    <source>
        <dbReference type="ARBA" id="ARBA00022729"/>
    </source>
</evidence>
<keyword evidence="13" id="KW-0829">Tyrosine-protein kinase</keyword>
<evidence type="ECO:0000256" key="9">
    <source>
        <dbReference type="ARBA" id="ARBA00022777"/>
    </source>
</evidence>
<dbReference type="SUPFAM" id="SSF48726">
    <property type="entry name" value="Immunoglobulin"/>
    <property type="match status" value="2"/>
</dbReference>
<dbReference type="AlphaFoldDB" id="A0AAN9XYD1"/>
<dbReference type="Pfam" id="PF13927">
    <property type="entry name" value="Ig_3"/>
    <property type="match status" value="1"/>
</dbReference>
<comment type="caution">
    <text evidence="20">The sequence shown here is derived from an EMBL/GenBank/DDBJ whole genome shotgun (WGS) entry which is preliminary data.</text>
</comment>
<feature type="region of interest" description="Disordered" evidence="18">
    <location>
        <begin position="23"/>
        <end position="73"/>
    </location>
</feature>
<dbReference type="FunFam" id="2.60.40.10:FF:000020">
    <property type="entry name" value="Fibroblast growth factor receptor"/>
    <property type="match status" value="1"/>
</dbReference>
<dbReference type="EMBL" id="JBBCAQ010000037">
    <property type="protein sequence ID" value="KAK7574167.1"/>
    <property type="molecule type" value="Genomic_DNA"/>
</dbReference>
<keyword evidence="17" id="KW-0393">Immunoglobulin domain</keyword>
<dbReference type="InterPro" id="IPR052615">
    <property type="entry name" value="FGFRL"/>
</dbReference>
<evidence type="ECO:0000256" key="12">
    <source>
        <dbReference type="ARBA" id="ARBA00023136"/>
    </source>
</evidence>
<comment type="subcellular location">
    <subcellularLocation>
        <location evidence="1">Membrane</location>
        <topology evidence="1">Single-pass membrane protein</topology>
    </subcellularLocation>
</comment>
<evidence type="ECO:0000256" key="13">
    <source>
        <dbReference type="ARBA" id="ARBA00023137"/>
    </source>
</evidence>
<feature type="compositionally biased region" description="Pro residues" evidence="18">
    <location>
        <begin position="23"/>
        <end position="37"/>
    </location>
</feature>
<accession>A0AAN9XYD1</accession>
<evidence type="ECO:0000313" key="21">
    <source>
        <dbReference type="Proteomes" id="UP001367676"/>
    </source>
</evidence>
<dbReference type="PANTHER" id="PTHR19890:SF10">
    <property type="entry name" value="FIBROBLAST GROWTH FACTOR RECEPTOR-LIKE 1"/>
    <property type="match status" value="1"/>
</dbReference>
<evidence type="ECO:0000259" key="19">
    <source>
        <dbReference type="PROSITE" id="PS50835"/>
    </source>
</evidence>
<keyword evidence="16" id="KW-0325">Glycoprotein</keyword>
<evidence type="ECO:0000256" key="7">
    <source>
        <dbReference type="ARBA" id="ARBA00022737"/>
    </source>
</evidence>
<dbReference type="PANTHER" id="PTHR19890">
    <property type="entry name" value="FIBROBLAST GROWTH FACTOR RECEPTOR"/>
    <property type="match status" value="1"/>
</dbReference>
<keyword evidence="8" id="KW-0547">Nucleotide-binding</keyword>
<dbReference type="Pfam" id="PF07679">
    <property type="entry name" value="I-set"/>
    <property type="match status" value="1"/>
</dbReference>
<evidence type="ECO:0000256" key="10">
    <source>
        <dbReference type="ARBA" id="ARBA00022840"/>
    </source>
</evidence>
<dbReference type="InterPro" id="IPR007110">
    <property type="entry name" value="Ig-like_dom"/>
</dbReference>
<keyword evidence="21" id="KW-1185">Reference proteome</keyword>
<keyword evidence="12" id="KW-0472">Membrane</keyword>
<dbReference type="GO" id="GO:0005524">
    <property type="term" value="F:ATP binding"/>
    <property type="evidence" value="ECO:0007669"/>
    <property type="project" value="UniProtKB-KW"/>
</dbReference>
<evidence type="ECO:0000256" key="3">
    <source>
        <dbReference type="ARBA" id="ARBA00022553"/>
    </source>
</evidence>
<keyword evidence="15" id="KW-0675">Receptor</keyword>
<evidence type="ECO:0000256" key="14">
    <source>
        <dbReference type="ARBA" id="ARBA00023157"/>
    </source>
</evidence>
<keyword evidence="14" id="KW-1015">Disulfide bond</keyword>
<dbReference type="InterPro" id="IPR036179">
    <property type="entry name" value="Ig-like_dom_sf"/>
</dbReference>
<keyword evidence="5" id="KW-0812">Transmembrane</keyword>
<keyword evidence="11" id="KW-1133">Transmembrane helix</keyword>
<name>A0AAN9XYD1_9HEMI</name>
<feature type="domain" description="Ig-like" evidence="19">
    <location>
        <begin position="172"/>
        <end position="267"/>
    </location>
</feature>
<evidence type="ECO:0000256" key="8">
    <source>
        <dbReference type="ARBA" id="ARBA00022741"/>
    </source>
</evidence>
<evidence type="ECO:0000256" key="16">
    <source>
        <dbReference type="ARBA" id="ARBA00023180"/>
    </source>
</evidence>
<keyword evidence="4" id="KW-0808">Transferase</keyword>
<evidence type="ECO:0000256" key="15">
    <source>
        <dbReference type="ARBA" id="ARBA00023170"/>
    </source>
</evidence>
<evidence type="ECO:0000256" key="11">
    <source>
        <dbReference type="ARBA" id="ARBA00022989"/>
    </source>
</evidence>
<dbReference type="FunFam" id="2.60.40.10:FF:000016">
    <property type="entry name" value="Fibroblast growth factor receptor"/>
    <property type="match status" value="1"/>
</dbReference>
<feature type="compositionally biased region" description="Basic and acidic residues" evidence="18">
    <location>
        <begin position="61"/>
        <end position="70"/>
    </location>
</feature>
<keyword evidence="6" id="KW-0732">Signal</keyword>
<evidence type="ECO:0000256" key="1">
    <source>
        <dbReference type="ARBA" id="ARBA00004167"/>
    </source>
</evidence>
<evidence type="ECO:0000256" key="17">
    <source>
        <dbReference type="ARBA" id="ARBA00023319"/>
    </source>
</evidence>
<organism evidence="20 21">
    <name type="scientific">Parthenolecanium corni</name>
    <dbReference type="NCBI Taxonomy" id="536013"/>
    <lineage>
        <taxon>Eukaryota</taxon>
        <taxon>Metazoa</taxon>
        <taxon>Ecdysozoa</taxon>
        <taxon>Arthropoda</taxon>
        <taxon>Hexapoda</taxon>
        <taxon>Insecta</taxon>
        <taxon>Pterygota</taxon>
        <taxon>Neoptera</taxon>
        <taxon>Paraneoptera</taxon>
        <taxon>Hemiptera</taxon>
        <taxon>Sternorrhyncha</taxon>
        <taxon>Coccoidea</taxon>
        <taxon>Coccidae</taxon>
        <taxon>Parthenolecanium</taxon>
    </lineage>
</organism>
<evidence type="ECO:0000256" key="18">
    <source>
        <dbReference type="SAM" id="MobiDB-lite"/>
    </source>
</evidence>
<evidence type="ECO:0000256" key="5">
    <source>
        <dbReference type="ARBA" id="ARBA00022692"/>
    </source>
</evidence>
<dbReference type="InterPro" id="IPR013783">
    <property type="entry name" value="Ig-like_fold"/>
</dbReference>
<feature type="domain" description="Ig-like" evidence="19">
    <location>
        <begin position="76"/>
        <end position="163"/>
    </location>
</feature>
<dbReference type="EC" id="2.7.10.1" evidence="2"/>
<dbReference type="PROSITE" id="PS50835">
    <property type="entry name" value="IG_LIKE"/>
    <property type="match status" value="2"/>
</dbReference>
<keyword evidence="10" id="KW-0067">ATP-binding</keyword>
<sequence>MYVPLIADGAPCFLCSIQNNFTSPPPPPPPPSSPHFPPMLWNQQAEAMANSHKTNDINNDSSDKNKEEKNPVAGHPYFTRKIDVKYIAKPARTNVVLKCLATGNPKPNITWYKDGFPLTRLHGTVEFKKWTLEILNCTTSDAGNYTCVICNIHGCIEKTYKVIIRERVLYKPVFTIPPQNQTLALGYTANFTCEVIQDVHAHIGWFVGAKCNNPEQLIEQSYYLNNSITSTPPELYIIQNVTHKHEGWYTCVAANSFGVSCASAYLTVLDGKLLQPLPENNTRVNTSS</sequence>
<dbReference type="InterPro" id="IPR013098">
    <property type="entry name" value="Ig_I-set"/>
</dbReference>
<dbReference type="InterPro" id="IPR003599">
    <property type="entry name" value="Ig_sub"/>
</dbReference>
<dbReference type="Gene3D" id="2.60.40.10">
    <property type="entry name" value="Immunoglobulins"/>
    <property type="match status" value="2"/>
</dbReference>
<dbReference type="Proteomes" id="UP001367676">
    <property type="component" value="Unassembled WGS sequence"/>
</dbReference>
<dbReference type="SMART" id="SM00409">
    <property type="entry name" value="IG"/>
    <property type="match status" value="2"/>
</dbReference>
<keyword evidence="7" id="KW-0677">Repeat</keyword>
<dbReference type="GO" id="GO:0016020">
    <property type="term" value="C:membrane"/>
    <property type="evidence" value="ECO:0007669"/>
    <property type="project" value="UniProtKB-SubCell"/>
</dbReference>
<keyword evidence="3" id="KW-0597">Phosphoprotein</keyword>
<proteinExistence type="predicted"/>
<evidence type="ECO:0000256" key="4">
    <source>
        <dbReference type="ARBA" id="ARBA00022679"/>
    </source>
</evidence>